<evidence type="ECO:0000313" key="1">
    <source>
        <dbReference type="EMBL" id="EKC42147.1"/>
    </source>
</evidence>
<accession>K1QYS6</accession>
<name>K1QYS6_MAGGI</name>
<organism evidence="1">
    <name type="scientific">Magallana gigas</name>
    <name type="common">Pacific oyster</name>
    <name type="synonym">Crassostrea gigas</name>
    <dbReference type="NCBI Taxonomy" id="29159"/>
    <lineage>
        <taxon>Eukaryota</taxon>
        <taxon>Metazoa</taxon>
        <taxon>Spiralia</taxon>
        <taxon>Lophotrochozoa</taxon>
        <taxon>Mollusca</taxon>
        <taxon>Bivalvia</taxon>
        <taxon>Autobranchia</taxon>
        <taxon>Pteriomorphia</taxon>
        <taxon>Ostreida</taxon>
        <taxon>Ostreoidea</taxon>
        <taxon>Ostreidae</taxon>
        <taxon>Magallana</taxon>
    </lineage>
</organism>
<dbReference type="HOGENOM" id="CLU_2887937_0_0_1"/>
<protein>
    <submittedName>
        <fullName evidence="1">Uncharacterized protein</fullName>
    </submittedName>
</protein>
<gene>
    <name evidence="1" type="ORF">CGI_10024650</name>
</gene>
<dbReference type="EMBL" id="JH819050">
    <property type="protein sequence ID" value="EKC42147.1"/>
    <property type="molecule type" value="Genomic_DNA"/>
</dbReference>
<reference evidence="1" key="1">
    <citation type="journal article" date="2012" name="Nature">
        <title>The oyster genome reveals stress adaptation and complexity of shell formation.</title>
        <authorList>
            <person name="Zhang G."/>
            <person name="Fang X."/>
            <person name="Guo X."/>
            <person name="Li L."/>
            <person name="Luo R."/>
            <person name="Xu F."/>
            <person name="Yang P."/>
            <person name="Zhang L."/>
            <person name="Wang X."/>
            <person name="Qi H."/>
            <person name="Xiong Z."/>
            <person name="Que H."/>
            <person name="Xie Y."/>
            <person name="Holland P.W."/>
            <person name="Paps J."/>
            <person name="Zhu Y."/>
            <person name="Wu F."/>
            <person name="Chen Y."/>
            <person name="Wang J."/>
            <person name="Peng C."/>
            <person name="Meng J."/>
            <person name="Yang L."/>
            <person name="Liu J."/>
            <person name="Wen B."/>
            <person name="Zhang N."/>
            <person name="Huang Z."/>
            <person name="Zhu Q."/>
            <person name="Feng Y."/>
            <person name="Mount A."/>
            <person name="Hedgecock D."/>
            <person name="Xu Z."/>
            <person name="Liu Y."/>
            <person name="Domazet-Loso T."/>
            <person name="Du Y."/>
            <person name="Sun X."/>
            <person name="Zhang S."/>
            <person name="Liu B."/>
            <person name="Cheng P."/>
            <person name="Jiang X."/>
            <person name="Li J."/>
            <person name="Fan D."/>
            <person name="Wang W."/>
            <person name="Fu W."/>
            <person name="Wang T."/>
            <person name="Wang B."/>
            <person name="Zhang J."/>
            <person name="Peng Z."/>
            <person name="Li Y."/>
            <person name="Li N."/>
            <person name="Wang J."/>
            <person name="Chen M."/>
            <person name="He Y."/>
            <person name="Tan F."/>
            <person name="Song X."/>
            <person name="Zheng Q."/>
            <person name="Huang R."/>
            <person name="Yang H."/>
            <person name="Du X."/>
            <person name="Chen L."/>
            <person name="Yang M."/>
            <person name="Gaffney P.M."/>
            <person name="Wang S."/>
            <person name="Luo L."/>
            <person name="She Z."/>
            <person name="Ming Y."/>
            <person name="Huang W."/>
            <person name="Zhang S."/>
            <person name="Huang B."/>
            <person name="Zhang Y."/>
            <person name="Qu T."/>
            <person name="Ni P."/>
            <person name="Miao G."/>
            <person name="Wang J."/>
            <person name="Wang Q."/>
            <person name="Steinberg C.E."/>
            <person name="Wang H."/>
            <person name="Li N."/>
            <person name="Qian L."/>
            <person name="Zhang G."/>
            <person name="Li Y."/>
            <person name="Yang H."/>
            <person name="Liu X."/>
            <person name="Wang J."/>
            <person name="Yin Y."/>
            <person name="Wang J."/>
        </authorList>
    </citation>
    <scope>NUCLEOTIDE SEQUENCE [LARGE SCALE GENOMIC DNA]</scope>
    <source>
        <strain evidence="1">05x7-T-G4-1.051#20</strain>
    </source>
</reference>
<sequence>MKRDGLRNASVNCKVMTVHIVISPVLEIVSLLPLHLKSKDMSLKTSKTCATSLTLKENRQTRL</sequence>
<proteinExistence type="predicted"/>
<dbReference type="AlphaFoldDB" id="K1QYS6"/>
<dbReference type="InParanoid" id="K1QYS6"/>